<dbReference type="SFLD" id="SFLDG01136">
    <property type="entry name" value="C1.6:_Phosphoserine_Phosphatas"/>
    <property type="match status" value="1"/>
</dbReference>
<dbReference type="NCBIfam" id="TIGR01670">
    <property type="entry name" value="KdsC-phosphatas"/>
    <property type="match status" value="1"/>
</dbReference>
<dbReference type="SUPFAM" id="SSF56784">
    <property type="entry name" value="HAD-like"/>
    <property type="match status" value="1"/>
</dbReference>
<dbReference type="InterPro" id="IPR023214">
    <property type="entry name" value="HAD_sf"/>
</dbReference>
<dbReference type="SFLD" id="SFLDG01138">
    <property type="entry name" value="C1.6.2:_Deoxy-d-mannose-octulo"/>
    <property type="match status" value="1"/>
</dbReference>
<comment type="cofactor">
    <cofactor evidence="1">
        <name>Mg(2+)</name>
        <dbReference type="ChEBI" id="CHEBI:18420"/>
    </cofactor>
</comment>
<sequence>MEEKSYKEYLEHITTFVLDVDGVLTDGTILLTTNGDMLRTMHTKDGFAMKTAIDAGYHLCIISGGSNEGVRQRLNALGVTDIYLGAHNKIDQLNEYMDKNNIKHEQVLYMGDDIPDYPVMKLVGMPTCPQDAVPEIKAISKYISHKNGGRGCVRDVIEQVLKVQGKWNGNFDAKYD</sequence>
<comment type="subunit">
    <text evidence="3">Homotetramer.</text>
</comment>
<evidence type="ECO:0000256" key="6">
    <source>
        <dbReference type="ARBA" id="ARBA00022842"/>
    </source>
</evidence>
<dbReference type="PANTHER" id="PTHR21485:SF3">
    <property type="entry name" value="N-ACYLNEURAMINATE CYTIDYLYLTRANSFERASE"/>
    <property type="match status" value="1"/>
</dbReference>
<dbReference type="CDD" id="cd01630">
    <property type="entry name" value="HAD_KDO-like"/>
    <property type="match status" value="1"/>
</dbReference>
<dbReference type="Pfam" id="PF08282">
    <property type="entry name" value="Hydrolase_3"/>
    <property type="match status" value="1"/>
</dbReference>
<evidence type="ECO:0000313" key="8">
    <source>
        <dbReference type="Proteomes" id="UP000681315"/>
    </source>
</evidence>
<proteinExistence type="inferred from homology"/>
<evidence type="ECO:0000313" key="7">
    <source>
        <dbReference type="EMBL" id="MBO3098245.1"/>
    </source>
</evidence>
<accession>A0ABS3SRC4</accession>
<dbReference type="Gene3D" id="3.40.50.1000">
    <property type="entry name" value="HAD superfamily/HAD-like"/>
    <property type="match status" value="1"/>
</dbReference>
<evidence type="ECO:0000256" key="4">
    <source>
        <dbReference type="ARBA" id="ARBA00022723"/>
    </source>
</evidence>
<dbReference type="InterPro" id="IPR050793">
    <property type="entry name" value="CMP-NeuNAc_synthase"/>
</dbReference>
<keyword evidence="8" id="KW-1185">Reference proteome</keyword>
<protein>
    <submittedName>
        <fullName evidence="7">HAD-IIIA family hydrolase</fullName>
    </submittedName>
</protein>
<organism evidence="7 8">
    <name type="scientific">Gelidibacter pelagius</name>
    <dbReference type="NCBI Taxonomy" id="2819985"/>
    <lineage>
        <taxon>Bacteria</taxon>
        <taxon>Pseudomonadati</taxon>
        <taxon>Bacteroidota</taxon>
        <taxon>Flavobacteriia</taxon>
        <taxon>Flavobacteriales</taxon>
        <taxon>Flavobacteriaceae</taxon>
        <taxon>Gelidibacter</taxon>
    </lineage>
</organism>
<gene>
    <name evidence="7" type="ORF">J4051_08205</name>
</gene>
<dbReference type="Proteomes" id="UP000681315">
    <property type="component" value="Unassembled WGS sequence"/>
</dbReference>
<keyword evidence="5 7" id="KW-0378">Hydrolase</keyword>
<dbReference type="RefSeq" id="WP_208233389.1">
    <property type="nucleotide sequence ID" value="NZ_JAGEVG010000008.1"/>
</dbReference>
<dbReference type="PANTHER" id="PTHR21485">
    <property type="entry name" value="HAD SUPERFAMILY MEMBERS CMAS AND KDSC"/>
    <property type="match status" value="1"/>
</dbReference>
<keyword evidence="4" id="KW-0479">Metal-binding</keyword>
<keyword evidence="6" id="KW-0460">Magnesium</keyword>
<dbReference type="GO" id="GO:0016787">
    <property type="term" value="F:hydrolase activity"/>
    <property type="evidence" value="ECO:0007669"/>
    <property type="project" value="UniProtKB-KW"/>
</dbReference>
<dbReference type="EMBL" id="JAGEVG010000008">
    <property type="protein sequence ID" value="MBO3098245.1"/>
    <property type="molecule type" value="Genomic_DNA"/>
</dbReference>
<comment type="similarity">
    <text evidence="2">Belongs to the KdsC family.</text>
</comment>
<name>A0ABS3SRC4_9FLAO</name>
<evidence type="ECO:0000256" key="5">
    <source>
        <dbReference type="ARBA" id="ARBA00022801"/>
    </source>
</evidence>
<reference evidence="7 8" key="1">
    <citation type="submission" date="2021-03" db="EMBL/GenBank/DDBJ databases">
        <title>Gelidibacter sp. nov., isolated from costal sediment.</title>
        <authorList>
            <person name="Lun K.-Y."/>
        </authorList>
    </citation>
    <scope>NUCLEOTIDE SEQUENCE [LARGE SCALE GENOMIC DNA]</scope>
    <source>
        <strain evidence="7 8">DF109</strain>
    </source>
</reference>
<evidence type="ECO:0000256" key="2">
    <source>
        <dbReference type="ARBA" id="ARBA00005893"/>
    </source>
</evidence>
<dbReference type="InterPro" id="IPR036412">
    <property type="entry name" value="HAD-like_sf"/>
</dbReference>
<comment type="caution">
    <text evidence="7">The sequence shown here is derived from an EMBL/GenBank/DDBJ whole genome shotgun (WGS) entry which is preliminary data.</text>
</comment>
<dbReference type="PIRSF" id="PIRSF006118">
    <property type="entry name" value="KDO8-P_Ptase"/>
    <property type="match status" value="1"/>
</dbReference>
<dbReference type="SFLD" id="SFLDS00003">
    <property type="entry name" value="Haloacid_Dehalogenase"/>
    <property type="match status" value="1"/>
</dbReference>
<dbReference type="InterPro" id="IPR010023">
    <property type="entry name" value="KdsC_fam"/>
</dbReference>
<evidence type="ECO:0000256" key="3">
    <source>
        <dbReference type="ARBA" id="ARBA00011881"/>
    </source>
</evidence>
<evidence type="ECO:0000256" key="1">
    <source>
        <dbReference type="ARBA" id="ARBA00001946"/>
    </source>
</evidence>